<protein>
    <recommendedName>
        <fullName evidence="9">Cell division protein FtsQ</fullName>
    </recommendedName>
</protein>
<evidence type="ECO:0000256" key="4">
    <source>
        <dbReference type="ARBA" id="ARBA00022618"/>
    </source>
</evidence>
<evidence type="ECO:0000259" key="11">
    <source>
        <dbReference type="PROSITE" id="PS51779"/>
    </source>
</evidence>
<dbReference type="InterPro" id="IPR026579">
    <property type="entry name" value="FtsQ"/>
</dbReference>
<sequence>MRAADLRRWLWAGAGLLAGLGALAGLAAAVRGGHLLPLERIELAEAPQRVTREEVRAAVAPHLHRSLLGVDVAGARRALEQLAWVAEAEPRRSWPGTLTIRLRERRALAEWRGGPALVDPRGELFRPPASRRPSGLPRLAGPRGRRGDVVRVFREARQLFDETGVNLAALSLSPRGLWQARLGGGARLVIGRERPVPRVERFAAALPTLRAREQGRSMERADLRYPNGFAVAWEAADETD</sequence>
<keyword evidence="7 9" id="KW-0472">Membrane</keyword>
<evidence type="ECO:0000256" key="5">
    <source>
        <dbReference type="ARBA" id="ARBA00022692"/>
    </source>
</evidence>
<proteinExistence type="inferred from homology"/>
<dbReference type="InterPro" id="IPR005548">
    <property type="entry name" value="Cell_div_FtsQ/DivIB_C"/>
</dbReference>
<dbReference type="Gene3D" id="3.40.50.11690">
    <property type="entry name" value="Cell division protein FtsQ/DivIB"/>
    <property type="match status" value="1"/>
</dbReference>
<keyword evidence="8 9" id="KW-0131">Cell cycle</keyword>
<keyword evidence="5 9" id="KW-0812">Transmembrane</keyword>
<dbReference type="Gene3D" id="3.10.20.310">
    <property type="entry name" value="membrane protein fhac"/>
    <property type="match status" value="1"/>
</dbReference>
<comment type="subunit">
    <text evidence="9">Part of a complex composed of FtsB, FtsL and FtsQ.</text>
</comment>
<evidence type="ECO:0000256" key="1">
    <source>
        <dbReference type="ARBA" id="ARBA00004370"/>
    </source>
</evidence>
<reference evidence="12 13" key="1">
    <citation type="journal article" date="2020" name="Microorganisms">
        <title>Osmotic Adaptation and Compatible Solute Biosynthesis of Phototrophic Bacteria as Revealed from Genome Analyses.</title>
        <authorList>
            <person name="Imhoff J.F."/>
            <person name="Rahn T."/>
            <person name="Kunzel S."/>
            <person name="Keller A."/>
            <person name="Neulinger S.C."/>
        </authorList>
    </citation>
    <scope>NUCLEOTIDE SEQUENCE [LARGE SCALE GENOMIC DNA]</scope>
    <source>
        <strain evidence="12 13">DSM 15116</strain>
    </source>
</reference>
<dbReference type="PANTHER" id="PTHR35851">
    <property type="entry name" value="CELL DIVISION PROTEIN FTSQ"/>
    <property type="match status" value="1"/>
</dbReference>
<dbReference type="EMBL" id="NRSH01000061">
    <property type="protein sequence ID" value="MBK1726704.1"/>
    <property type="molecule type" value="Genomic_DNA"/>
</dbReference>
<comment type="subcellular location">
    <subcellularLocation>
        <location evidence="9">Cell inner membrane</location>
        <topology evidence="9">Single-pass type II membrane protein</topology>
    </subcellularLocation>
    <subcellularLocation>
        <location evidence="1">Membrane</location>
    </subcellularLocation>
    <text evidence="9">Localizes to the division septum.</text>
</comment>
<evidence type="ECO:0000256" key="7">
    <source>
        <dbReference type="ARBA" id="ARBA00023136"/>
    </source>
</evidence>
<dbReference type="InterPro" id="IPR045335">
    <property type="entry name" value="FtsQ_C_sf"/>
</dbReference>
<keyword evidence="13" id="KW-1185">Reference proteome</keyword>
<evidence type="ECO:0000256" key="8">
    <source>
        <dbReference type="ARBA" id="ARBA00023306"/>
    </source>
</evidence>
<dbReference type="InterPro" id="IPR034746">
    <property type="entry name" value="POTRA"/>
</dbReference>
<dbReference type="PANTHER" id="PTHR35851:SF1">
    <property type="entry name" value="CELL DIVISION PROTEIN FTSQ"/>
    <property type="match status" value="1"/>
</dbReference>
<dbReference type="Pfam" id="PF08478">
    <property type="entry name" value="POTRA_1"/>
    <property type="match status" value="1"/>
</dbReference>
<evidence type="ECO:0000313" key="13">
    <source>
        <dbReference type="Proteomes" id="UP000738126"/>
    </source>
</evidence>
<comment type="caution">
    <text evidence="12">The sequence shown here is derived from an EMBL/GenBank/DDBJ whole genome shotgun (WGS) entry which is preliminary data.</text>
</comment>
<dbReference type="Pfam" id="PF03799">
    <property type="entry name" value="FtsQ_DivIB_C"/>
    <property type="match status" value="1"/>
</dbReference>
<evidence type="ECO:0000313" key="12">
    <source>
        <dbReference type="EMBL" id="MBK1726704.1"/>
    </source>
</evidence>
<dbReference type="InterPro" id="IPR013685">
    <property type="entry name" value="POTRA_FtsQ_type"/>
</dbReference>
<evidence type="ECO:0000256" key="6">
    <source>
        <dbReference type="ARBA" id="ARBA00022989"/>
    </source>
</evidence>
<organism evidence="12 13">
    <name type="scientific">Halorhodospira neutriphila</name>
    <dbReference type="NCBI Taxonomy" id="168379"/>
    <lineage>
        <taxon>Bacteria</taxon>
        <taxon>Pseudomonadati</taxon>
        <taxon>Pseudomonadota</taxon>
        <taxon>Gammaproteobacteria</taxon>
        <taxon>Chromatiales</taxon>
        <taxon>Ectothiorhodospiraceae</taxon>
        <taxon>Halorhodospira</taxon>
    </lineage>
</organism>
<dbReference type="Proteomes" id="UP000738126">
    <property type="component" value="Unassembled WGS sequence"/>
</dbReference>
<feature type="domain" description="POTRA" evidence="11">
    <location>
        <begin position="36"/>
        <end position="105"/>
    </location>
</feature>
<evidence type="ECO:0000256" key="10">
    <source>
        <dbReference type="SAM" id="MobiDB-lite"/>
    </source>
</evidence>
<gene>
    <name evidence="9" type="primary">ftsQ</name>
    <name evidence="12" type="ORF">CKO13_06640</name>
</gene>
<feature type="region of interest" description="Disordered" evidence="10">
    <location>
        <begin position="122"/>
        <end position="144"/>
    </location>
</feature>
<dbReference type="HAMAP" id="MF_00911">
    <property type="entry name" value="FtsQ_subfam"/>
    <property type="match status" value="1"/>
</dbReference>
<comment type="function">
    <text evidence="9">Essential cell division protein. May link together the upstream cell division proteins, which are predominantly cytoplasmic, with the downstream cell division proteins, which are predominantly periplasmic. May control correct divisome assembly.</text>
</comment>
<keyword evidence="3 9" id="KW-0997">Cell inner membrane</keyword>
<evidence type="ECO:0000256" key="9">
    <source>
        <dbReference type="HAMAP-Rule" id="MF_00911"/>
    </source>
</evidence>
<keyword evidence="6 9" id="KW-1133">Transmembrane helix</keyword>
<evidence type="ECO:0000256" key="2">
    <source>
        <dbReference type="ARBA" id="ARBA00022475"/>
    </source>
</evidence>
<name>A0ABS1E7A9_9GAMM</name>
<feature type="compositionally biased region" description="Low complexity" evidence="10">
    <location>
        <begin position="131"/>
        <end position="142"/>
    </location>
</feature>
<evidence type="ECO:0000256" key="3">
    <source>
        <dbReference type="ARBA" id="ARBA00022519"/>
    </source>
</evidence>
<comment type="similarity">
    <text evidence="9">Belongs to the FtsQ/DivIB family. FtsQ subfamily.</text>
</comment>
<keyword evidence="4 9" id="KW-0132">Cell division</keyword>
<keyword evidence="2 9" id="KW-1003">Cell membrane</keyword>
<dbReference type="RefSeq" id="WP_200258287.1">
    <property type="nucleotide sequence ID" value="NZ_NRSH01000061.1"/>
</dbReference>
<accession>A0ABS1E7A9</accession>
<dbReference type="PROSITE" id="PS51779">
    <property type="entry name" value="POTRA"/>
    <property type="match status" value="1"/>
</dbReference>